<evidence type="ECO:0000313" key="2">
    <source>
        <dbReference type="EMBL" id="RBO83994.1"/>
    </source>
</evidence>
<organism evidence="2 3">
    <name type="scientific">Marinomonas aquiplantarum</name>
    <dbReference type="NCBI Taxonomy" id="491951"/>
    <lineage>
        <taxon>Bacteria</taxon>
        <taxon>Pseudomonadati</taxon>
        <taxon>Pseudomonadota</taxon>
        <taxon>Gammaproteobacteria</taxon>
        <taxon>Oceanospirillales</taxon>
        <taxon>Oceanospirillaceae</taxon>
        <taxon>Marinomonas</taxon>
    </lineage>
</organism>
<dbReference type="EMBL" id="QNRF01000003">
    <property type="protein sequence ID" value="RBO83994.1"/>
    <property type="molecule type" value="Genomic_DNA"/>
</dbReference>
<comment type="caution">
    <text evidence="2">The sequence shown here is derived from an EMBL/GenBank/DDBJ whole genome shotgun (WGS) entry which is preliminary data.</text>
</comment>
<protein>
    <submittedName>
        <fullName evidence="2">Uncharacterized protein</fullName>
    </submittedName>
</protein>
<reference evidence="2 3" key="1">
    <citation type="submission" date="2018-06" db="EMBL/GenBank/DDBJ databases">
        <title>Genomic Encyclopedia of Type Strains, Phase III (KMG-III): the genomes of soil and plant-associated and newly described type strains.</title>
        <authorList>
            <person name="Whitman W."/>
        </authorList>
    </citation>
    <scope>NUCLEOTIDE SEQUENCE [LARGE SCALE GENOMIC DNA]</scope>
    <source>
        <strain evidence="2 3">CECT 7732</strain>
    </source>
</reference>
<evidence type="ECO:0000256" key="1">
    <source>
        <dbReference type="SAM" id="MobiDB-lite"/>
    </source>
</evidence>
<feature type="region of interest" description="Disordered" evidence="1">
    <location>
        <begin position="142"/>
        <end position="163"/>
    </location>
</feature>
<evidence type="ECO:0000313" key="3">
    <source>
        <dbReference type="Proteomes" id="UP000252086"/>
    </source>
</evidence>
<dbReference type="Proteomes" id="UP000252086">
    <property type="component" value="Unassembled WGS sequence"/>
</dbReference>
<proteinExistence type="predicted"/>
<gene>
    <name evidence="2" type="ORF">DFP76_103268</name>
</gene>
<dbReference type="OrthoDB" id="6105682at2"/>
<name>A0A366D3G9_9GAMM</name>
<keyword evidence="3" id="KW-1185">Reference proteome</keyword>
<sequence length="163" mass="18830">MLRFYRRGKLAIDMRILQDMVSICYDGMMANLDFCRKATNTLDKQVFHRLGEAFQQFCETIWDMIEKHKSPHTTHHQAASALSGSVGDAYWQSQKMTLTQQPQRLMQVNQYVAHQLEKLLQQVNTKSLMKALTKPLSQLKVQMDNAQRQREAAKGESITPLES</sequence>
<dbReference type="RefSeq" id="WP_113873973.1">
    <property type="nucleotide sequence ID" value="NZ_QNRF01000003.1"/>
</dbReference>
<accession>A0A366D3G9</accession>
<dbReference type="AlphaFoldDB" id="A0A366D3G9"/>